<dbReference type="SMART" id="SM00934">
    <property type="entry name" value="OMPdecase"/>
    <property type="match status" value="1"/>
</dbReference>
<protein>
    <recommendedName>
        <fullName evidence="7">Orotidine 5'-phosphate decarboxylase</fullName>
        <ecNumber evidence="7">4.1.1.23</ecNumber>
    </recommendedName>
    <alternativeName>
        <fullName evidence="7">OMP decarboxylase</fullName>
        <shortName evidence="7">OMPDCase</shortName>
        <shortName evidence="7">OMPdecase</shortName>
    </alternativeName>
</protein>
<evidence type="ECO:0000256" key="8">
    <source>
        <dbReference type="RuleBase" id="RU000512"/>
    </source>
</evidence>
<evidence type="ECO:0000256" key="3">
    <source>
        <dbReference type="ARBA" id="ARBA00022793"/>
    </source>
</evidence>
<dbReference type="PANTHER" id="PTHR32119">
    <property type="entry name" value="OROTIDINE 5'-PHOSPHATE DECARBOXYLASE"/>
    <property type="match status" value="1"/>
</dbReference>
<gene>
    <name evidence="7 10" type="primary">pyrF</name>
    <name evidence="10" type="ORF">GCM10008942_38080</name>
</gene>
<dbReference type="NCBIfam" id="TIGR01740">
    <property type="entry name" value="pyrF"/>
    <property type="match status" value="1"/>
</dbReference>
<evidence type="ECO:0000256" key="5">
    <source>
        <dbReference type="ARBA" id="ARBA00023239"/>
    </source>
</evidence>
<feature type="binding site" evidence="7">
    <location>
        <position position="182"/>
    </location>
    <ligand>
        <name>substrate</name>
    </ligand>
</feature>
<dbReference type="CDD" id="cd04725">
    <property type="entry name" value="OMP_decarboxylase_like"/>
    <property type="match status" value="1"/>
</dbReference>
<dbReference type="EMBL" id="BAAADD010000011">
    <property type="protein sequence ID" value="GAA0585511.1"/>
    <property type="molecule type" value="Genomic_DNA"/>
</dbReference>
<dbReference type="SUPFAM" id="SSF51366">
    <property type="entry name" value="Ribulose-phoshate binding barrel"/>
    <property type="match status" value="1"/>
</dbReference>
<keyword evidence="3 7" id="KW-0210">Decarboxylase</keyword>
<evidence type="ECO:0000256" key="1">
    <source>
        <dbReference type="ARBA" id="ARBA00002356"/>
    </source>
</evidence>
<dbReference type="HAMAP" id="MF_01200_B">
    <property type="entry name" value="OMPdecase_type1_B"/>
    <property type="match status" value="1"/>
</dbReference>
<feature type="binding site" evidence="7">
    <location>
        <begin position="62"/>
        <end position="71"/>
    </location>
    <ligand>
        <name>substrate</name>
    </ligand>
</feature>
<dbReference type="InterPro" id="IPR047596">
    <property type="entry name" value="OMPdecase_bac"/>
</dbReference>
<evidence type="ECO:0000256" key="4">
    <source>
        <dbReference type="ARBA" id="ARBA00022975"/>
    </source>
</evidence>
<accession>A0ABN1F948</accession>
<comment type="catalytic activity">
    <reaction evidence="6 7 8">
        <text>orotidine 5'-phosphate + H(+) = UMP + CO2</text>
        <dbReference type="Rhea" id="RHEA:11596"/>
        <dbReference type="ChEBI" id="CHEBI:15378"/>
        <dbReference type="ChEBI" id="CHEBI:16526"/>
        <dbReference type="ChEBI" id="CHEBI:57538"/>
        <dbReference type="ChEBI" id="CHEBI:57865"/>
        <dbReference type="EC" id="4.1.1.23"/>
    </reaction>
</comment>
<comment type="subunit">
    <text evidence="7">Homodimer.</text>
</comment>
<organism evidence="10 11">
    <name type="scientific">Rhizomicrobium electricum</name>
    <dbReference type="NCBI Taxonomy" id="480070"/>
    <lineage>
        <taxon>Bacteria</taxon>
        <taxon>Pseudomonadati</taxon>
        <taxon>Pseudomonadota</taxon>
        <taxon>Alphaproteobacteria</taxon>
        <taxon>Micropepsales</taxon>
        <taxon>Micropepsaceae</taxon>
        <taxon>Rhizomicrobium</taxon>
    </lineage>
</organism>
<comment type="similarity">
    <text evidence="7">Belongs to the OMP decarboxylase family. Type 1 subfamily.</text>
</comment>
<dbReference type="PANTHER" id="PTHR32119:SF2">
    <property type="entry name" value="OROTIDINE 5'-PHOSPHATE DECARBOXYLASE"/>
    <property type="match status" value="1"/>
</dbReference>
<feature type="binding site" evidence="7">
    <location>
        <position position="13"/>
    </location>
    <ligand>
        <name>substrate</name>
    </ligand>
</feature>
<evidence type="ECO:0000256" key="2">
    <source>
        <dbReference type="ARBA" id="ARBA00004861"/>
    </source>
</evidence>
<dbReference type="NCBIfam" id="NF001273">
    <property type="entry name" value="PRK00230.1"/>
    <property type="match status" value="1"/>
</dbReference>
<dbReference type="PROSITE" id="PS00156">
    <property type="entry name" value="OMPDECASE"/>
    <property type="match status" value="1"/>
</dbReference>
<feature type="active site" description="Proton donor" evidence="7">
    <location>
        <position position="64"/>
    </location>
</feature>
<evidence type="ECO:0000259" key="9">
    <source>
        <dbReference type="SMART" id="SM00934"/>
    </source>
</evidence>
<dbReference type="InterPro" id="IPR018089">
    <property type="entry name" value="OMPdecase_AS"/>
</dbReference>
<name>A0ABN1F948_9PROT</name>
<comment type="function">
    <text evidence="1 7">Catalyzes the decarboxylation of orotidine 5'-monophosphate (OMP) to uridine 5'-monophosphate (UMP).</text>
</comment>
<keyword evidence="11" id="KW-1185">Reference proteome</keyword>
<comment type="caution">
    <text evidence="10">The sequence shown here is derived from an EMBL/GenBank/DDBJ whole genome shotgun (WGS) entry which is preliminary data.</text>
</comment>
<feature type="binding site" evidence="7">
    <location>
        <position position="211"/>
    </location>
    <ligand>
        <name>substrate</name>
    </ligand>
</feature>
<feature type="binding site" evidence="7">
    <location>
        <position position="212"/>
    </location>
    <ligand>
        <name>substrate</name>
    </ligand>
</feature>
<feature type="binding site" evidence="7">
    <location>
        <position position="121"/>
    </location>
    <ligand>
        <name>substrate</name>
    </ligand>
</feature>
<evidence type="ECO:0000256" key="7">
    <source>
        <dbReference type="HAMAP-Rule" id="MF_01200"/>
    </source>
</evidence>
<evidence type="ECO:0000313" key="11">
    <source>
        <dbReference type="Proteomes" id="UP001499951"/>
    </source>
</evidence>
<dbReference type="EC" id="4.1.1.23" evidence="7"/>
<keyword evidence="4 7" id="KW-0665">Pyrimidine biosynthesis</keyword>
<evidence type="ECO:0000313" key="10">
    <source>
        <dbReference type="EMBL" id="GAA0585511.1"/>
    </source>
</evidence>
<feature type="binding site" evidence="7">
    <location>
        <position position="35"/>
    </location>
    <ligand>
        <name>substrate</name>
    </ligand>
</feature>
<proteinExistence type="inferred from homology"/>
<dbReference type="Gene3D" id="3.20.20.70">
    <property type="entry name" value="Aldolase class I"/>
    <property type="match status" value="1"/>
</dbReference>
<dbReference type="InterPro" id="IPR014732">
    <property type="entry name" value="OMPdecase"/>
</dbReference>
<keyword evidence="5 7" id="KW-0456">Lyase</keyword>
<dbReference type="Pfam" id="PF00215">
    <property type="entry name" value="OMPdecase"/>
    <property type="match status" value="1"/>
</dbReference>
<feature type="domain" description="Orotidine 5'-phosphate decarboxylase" evidence="9">
    <location>
        <begin position="7"/>
        <end position="227"/>
    </location>
</feature>
<feature type="binding site" evidence="7">
    <location>
        <position position="191"/>
    </location>
    <ligand>
        <name>substrate</name>
    </ligand>
</feature>
<dbReference type="InterPro" id="IPR011060">
    <property type="entry name" value="RibuloseP-bd_barrel"/>
</dbReference>
<evidence type="ECO:0000256" key="6">
    <source>
        <dbReference type="ARBA" id="ARBA00049157"/>
    </source>
</evidence>
<sequence length="233" mass="23936">MMRFPNPVFVALDTPDLNNALSLARAVKPYVGGLKVGLEFITALGPDAIRRVAEIGLPVFADVKFHDIPNTVAGASRAIAGLGVAMFNVHASGGEAMMRAAADAIAPWTPRPLLIAVTVLTSLDDAVLEMVGQRAPASEQVERLAALVKKSGLDGVVCSAHELATVRAACGPDFLTIVPGIRPAGAAVGDQKRVMTPKQAVAAGADILVIGRPITAAPDPAEAAKAIAEELGL</sequence>
<dbReference type="Proteomes" id="UP001499951">
    <property type="component" value="Unassembled WGS sequence"/>
</dbReference>
<dbReference type="InterPro" id="IPR013785">
    <property type="entry name" value="Aldolase_TIM"/>
</dbReference>
<reference evidence="10 11" key="1">
    <citation type="journal article" date="2019" name="Int. J. Syst. Evol. Microbiol.">
        <title>The Global Catalogue of Microorganisms (GCM) 10K type strain sequencing project: providing services to taxonomists for standard genome sequencing and annotation.</title>
        <authorList>
            <consortium name="The Broad Institute Genomics Platform"/>
            <consortium name="The Broad Institute Genome Sequencing Center for Infectious Disease"/>
            <person name="Wu L."/>
            <person name="Ma J."/>
        </authorList>
    </citation>
    <scope>NUCLEOTIDE SEQUENCE [LARGE SCALE GENOMIC DNA]</scope>
    <source>
        <strain evidence="10 11">JCM 15089</strain>
    </source>
</reference>
<comment type="pathway">
    <text evidence="2 7 8">Pyrimidine metabolism; UMP biosynthesis via de novo pathway; UMP from orotate: step 2/2.</text>
</comment>
<dbReference type="InterPro" id="IPR001754">
    <property type="entry name" value="OMPdeCOase_dom"/>
</dbReference>